<evidence type="ECO:0000256" key="8">
    <source>
        <dbReference type="SAM" id="MobiDB-lite"/>
    </source>
</evidence>
<dbReference type="InterPro" id="IPR003770">
    <property type="entry name" value="MLTG-like"/>
</dbReference>
<feature type="transmembrane region" description="Helical" evidence="7">
    <location>
        <begin position="38"/>
        <end position="56"/>
    </location>
</feature>
<reference evidence="9 10" key="1">
    <citation type="submission" date="2020-08" db="EMBL/GenBank/DDBJ databases">
        <title>Genome sequence of Phycicoccus endophyticus JCM 31784T.</title>
        <authorList>
            <person name="Hyun D.-W."/>
            <person name="Bae J.-W."/>
        </authorList>
    </citation>
    <scope>NUCLEOTIDE SEQUENCE [LARGE SCALE GENOMIC DNA]</scope>
    <source>
        <strain evidence="9 10">JCM 31784</strain>
    </source>
</reference>
<evidence type="ECO:0000256" key="2">
    <source>
        <dbReference type="ARBA" id="ARBA00022692"/>
    </source>
</evidence>
<keyword evidence="2 7" id="KW-0812">Transmembrane</keyword>
<organism evidence="9 10">
    <name type="scientific">Phycicoccus endophyticus</name>
    <dbReference type="NCBI Taxonomy" id="1690220"/>
    <lineage>
        <taxon>Bacteria</taxon>
        <taxon>Bacillati</taxon>
        <taxon>Actinomycetota</taxon>
        <taxon>Actinomycetes</taxon>
        <taxon>Micrococcales</taxon>
        <taxon>Intrasporangiaceae</taxon>
        <taxon>Phycicoccus</taxon>
    </lineage>
</organism>
<protein>
    <recommendedName>
        <fullName evidence="7">Endolytic murein transglycosylase</fullName>
        <ecNumber evidence="7">4.2.2.29</ecNumber>
    </recommendedName>
    <alternativeName>
        <fullName evidence="7">Peptidoglycan lytic transglycosylase</fullName>
    </alternativeName>
    <alternativeName>
        <fullName evidence="7">Peptidoglycan polymerization terminase</fullName>
    </alternativeName>
</protein>
<dbReference type="PANTHER" id="PTHR30518:SF2">
    <property type="entry name" value="ENDOLYTIC MUREIN TRANSGLYCOSYLASE"/>
    <property type="match status" value="1"/>
</dbReference>
<dbReference type="Proteomes" id="UP000515976">
    <property type="component" value="Chromosome"/>
</dbReference>
<evidence type="ECO:0000256" key="1">
    <source>
        <dbReference type="ARBA" id="ARBA00022475"/>
    </source>
</evidence>
<proteinExistence type="inferred from homology"/>
<keyword evidence="5 7" id="KW-0456">Lyase</keyword>
<keyword evidence="1 7" id="KW-1003">Cell membrane</keyword>
<keyword evidence="10" id="KW-1185">Reference proteome</keyword>
<comment type="subcellular location">
    <subcellularLocation>
        <location evidence="7">Cell membrane</location>
        <topology evidence="7">Single-pass membrane protein</topology>
    </subcellularLocation>
</comment>
<evidence type="ECO:0000256" key="4">
    <source>
        <dbReference type="ARBA" id="ARBA00023136"/>
    </source>
</evidence>
<evidence type="ECO:0000313" key="10">
    <source>
        <dbReference type="Proteomes" id="UP000515976"/>
    </source>
</evidence>
<dbReference type="EMBL" id="CP060712">
    <property type="protein sequence ID" value="QNN50400.1"/>
    <property type="molecule type" value="Genomic_DNA"/>
</dbReference>
<dbReference type="EC" id="4.2.2.29" evidence="7"/>
<gene>
    <name evidence="7 9" type="primary">mltG</name>
    <name evidence="9" type="ORF">H9L10_05125</name>
</gene>
<dbReference type="NCBIfam" id="TIGR00247">
    <property type="entry name" value="endolytic transglycosylase MltG"/>
    <property type="match status" value="1"/>
</dbReference>
<dbReference type="CDD" id="cd08010">
    <property type="entry name" value="MltG_like"/>
    <property type="match status" value="1"/>
</dbReference>
<evidence type="ECO:0000313" key="9">
    <source>
        <dbReference type="EMBL" id="QNN50400.1"/>
    </source>
</evidence>
<dbReference type="PANTHER" id="PTHR30518">
    <property type="entry name" value="ENDOLYTIC MUREIN TRANSGLYCOSYLASE"/>
    <property type="match status" value="1"/>
</dbReference>
<dbReference type="KEGG" id="pei:H9L10_05125"/>
<evidence type="ECO:0000256" key="7">
    <source>
        <dbReference type="HAMAP-Rule" id="MF_02065"/>
    </source>
</evidence>
<evidence type="ECO:0000256" key="3">
    <source>
        <dbReference type="ARBA" id="ARBA00022989"/>
    </source>
</evidence>
<name>A0A7G9R475_9MICO</name>
<keyword evidence="6 7" id="KW-0961">Cell wall biogenesis/degradation</keyword>
<dbReference type="GO" id="GO:0009252">
    <property type="term" value="P:peptidoglycan biosynthetic process"/>
    <property type="evidence" value="ECO:0007669"/>
    <property type="project" value="UniProtKB-UniRule"/>
</dbReference>
<dbReference type="Pfam" id="PF02618">
    <property type="entry name" value="YceG"/>
    <property type="match status" value="1"/>
</dbReference>
<comment type="function">
    <text evidence="7">Functions as a peptidoglycan terminase that cleaves nascent peptidoglycan strands endolytically to terminate their elongation.</text>
</comment>
<dbReference type="RefSeq" id="WP_166098037.1">
    <property type="nucleotide sequence ID" value="NZ_BMMY01000001.1"/>
</dbReference>
<comment type="catalytic activity">
    <reaction evidence="7">
        <text>a peptidoglycan chain = a peptidoglycan chain with N-acetyl-1,6-anhydromuramyl-[peptide] at the reducing end + a peptidoglycan chain with N-acetylglucosamine at the non-reducing end.</text>
        <dbReference type="EC" id="4.2.2.29"/>
    </reaction>
</comment>
<feature type="site" description="Important for catalytic activity" evidence="7">
    <location>
        <position position="259"/>
    </location>
</feature>
<dbReference type="Gene3D" id="3.30.1490.480">
    <property type="entry name" value="Endolytic murein transglycosylase"/>
    <property type="match status" value="1"/>
</dbReference>
<feature type="compositionally biased region" description="Basic and acidic residues" evidence="8">
    <location>
        <begin position="14"/>
        <end position="23"/>
    </location>
</feature>
<dbReference type="GO" id="GO:0005886">
    <property type="term" value="C:plasma membrane"/>
    <property type="evidence" value="ECO:0007669"/>
    <property type="project" value="UniProtKB-SubCell"/>
</dbReference>
<dbReference type="AlphaFoldDB" id="A0A7G9R475"/>
<feature type="region of interest" description="Disordered" evidence="8">
    <location>
        <begin position="1"/>
        <end position="33"/>
    </location>
</feature>
<comment type="similarity">
    <text evidence="7">Belongs to the transglycosylase MltG family.</text>
</comment>
<keyword evidence="3 7" id="KW-1133">Transmembrane helix</keyword>
<sequence length="388" mass="41210">MSQDFTETIFGDDTEPRARTRREIHGRHAKPPRRGRRALAVLVAVALIGGAGYAAVRVLGPSVTGLFGGTGTEVDFPGPGEGEVAVQVAEGDTGEDIATTLRDAGVTRTRTAYLEAAATDPRSAAKIQPGTYTLLKGMRGLDAFAVLVDPANRVADRVTLREGLWKDETFARLSEGTGVKVAAYEKAARNTKAIGLPSAAGGDVEGWLFPSTYEFGENTSATAQLKKMVSLTVATLEDAGVPQDQWERTLTIASIVEGEVSGDADRAKVARVILNRLEGGPPSYGLLQMDSTVHYAAQQRGKAGTSDEQRASDSPYNTYKVAGLPPGPIGNPGKASIVAAANPEPGDWVFFVTVDPGTGETKFATTQAEHDRYVQEFQQWCSDHEGQC</sequence>
<accession>A0A7G9R475</accession>
<keyword evidence="4 7" id="KW-0472">Membrane</keyword>
<dbReference type="HAMAP" id="MF_02065">
    <property type="entry name" value="MltG"/>
    <property type="match status" value="1"/>
</dbReference>
<dbReference type="GO" id="GO:0008932">
    <property type="term" value="F:lytic endotransglycosylase activity"/>
    <property type="evidence" value="ECO:0007669"/>
    <property type="project" value="UniProtKB-UniRule"/>
</dbReference>
<evidence type="ECO:0000256" key="5">
    <source>
        <dbReference type="ARBA" id="ARBA00023239"/>
    </source>
</evidence>
<dbReference type="GO" id="GO:0071555">
    <property type="term" value="P:cell wall organization"/>
    <property type="evidence" value="ECO:0007669"/>
    <property type="project" value="UniProtKB-KW"/>
</dbReference>
<evidence type="ECO:0000256" key="6">
    <source>
        <dbReference type="ARBA" id="ARBA00023316"/>
    </source>
</evidence>
<feature type="compositionally biased region" description="Basic residues" evidence="8">
    <location>
        <begin position="24"/>
        <end position="33"/>
    </location>
</feature>